<proteinExistence type="predicted"/>
<dbReference type="SUPFAM" id="SSF49265">
    <property type="entry name" value="Fibronectin type III"/>
    <property type="match status" value="4"/>
</dbReference>
<evidence type="ECO:0000259" key="2">
    <source>
        <dbReference type="PROSITE" id="PS50853"/>
    </source>
</evidence>
<organism evidence="3 4">
    <name type="scientific">Perca fluviatilis</name>
    <name type="common">European perch</name>
    <dbReference type="NCBI Taxonomy" id="8168"/>
    <lineage>
        <taxon>Eukaryota</taxon>
        <taxon>Metazoa</taxon>
        <taxon>Chordata</taxon>
        <taxon>Craniata</taxon>
        <taxon>Vertebrata</taxon>
        <taxon>Euteleostomi</taxon>
        <taxon>Actinopterygii</taxon>
        <taxon>Neopterygii</taxon>
        <taxon>Teleostei</taxon>
        <taxon>Neoteleostei</taxon>
        <taxon>Acanthomorphata</taxon>
        <taxon>Eupercaria</taxon>
        <taxon>Perciformes</taxon>
        <taxon>Percoidei</taxon>
        <taxon>Percidae</taxon>
        <taxon>Percinae</taxon>
        <taxon>Perca</taxon>
    </lineage>
</organism>
<keyword evidence="4" id="KW-1185">Reference proteome</keyword>
<sequence length="480" mass="52949">MMDLFLSQVNVTNKTSESAFLTWLPGPGNISHYLIKVNGSLTKLLAENLTHDLVNLTAGTGYLVQVIPVKCGRLLNPQMVAFYTKPNKVGNLSVTSVTETSVFLTWNKPVGNHGFYLIEVQGGQKITSDTESKEVNSLIPGSLYTFTVHSVVNDTWSEGYNISTYTKPGRVLQLRVSNNTQNSVLLRWSPPEGNFTSFFVNATYDNNSTEFNVGKQTEVNVTGLPIGTKITLRVTALTNGTLKGEEVTIVTYTAPGPVSGLNLVSTHNSLTANWTSSGGNAFIIELYLDGQEVDRNNITSLTTCFVGLKTAANYTVNVYAFSGNLNSKPVRSSCYTKPLPPTNARAIDCNKKQITIQWDAPENVSTTAMYSVTINSSFWDISWSNTTNYTRYTFVGLKSGTRYDFEVRTVAGTEYSITARGSNWTVAEIREIGLSMLCTSNEPLLCDTNTTRKLVFEKLHSHFNNLLGDRVIWNLTKQET</sequence>
<evidence type="ECO:0000313" key="4">
    <source>
        <dbReference type="Proteomes" id="UP000465112"/>
    </source>
</evidence>
<comment type="caution">
    <text evidence="3">The sequence shown here is derived from an EMBL/GenBank/DDBJ whole genome shotgun (WGS) entry which is preliminary data.</text>
</comment>
<dbReference type="InterPro" id="IPR013783">
    <property type="entry name" value="Ig-like_fold"/>
</dbReference>
<dbReference type="SMART" id="SM00060">
    <property type="entry name" value="FN3"/>
    <property type="match status" value="5"/>
</dbReference>
<dbReference type="Gene3D" id="2.60.40.10">
    <property type="entry name" value="Immunoglobulins"/>
    <property type="match status" value="5"/>
</dbReference>
<dbReference type="Pfam" id="PF00041">
    <property type="entry name" value="fn3"/>
    <property type="match status" value="4"/>
</dbReference>
<dbReference type="InterPro" id="IPR050991">
    <property type="entry name" value="ECM_Regulatory_Proteins"/>
</dbReference>
<feature type="domain" description="Fibronectin type-III" evidence="2">
    <location>
        <begin position="170"/>
        <end position="257"/>
    </location>
</feature>
<dbReference type="EMBL" id="VHII01000014">
    <property type="protein sequence ID" value="KAF1380613.1"/>
    <property type="molecule type" value="Genomic_DNA"/>
</dbReference>
<dbReference type="AlphaFoldDB" id="A0A6A5EWY7"/>
<dbReference type="CDD" id="cd00063">
    <property type="entry name" value="FN3"/>
    <property type="match status" value="4"/>
</dbReference>
<evidence type="ECO:0000313" key="3">
    <source>
        <dbReference type="EMBL" id="KAF1380613.1"/>
    </source>
</evidence>
<dbReference type="PANTHER" id="PTHR46708">
    <property type="entry name" value="TENASCIN"/>
    <property type="match status" value="1"/>
</dbReference>
<dbReference type="InterPro" id="IPR003961">
    <property type="entry name" value="FN3_dom"/>
</dbReference>
<gene>
    <name evidence="3" type="ORF">PFLUV_G00165710</name>
</gene>
<reference evidence="3 4" key="1">
    <citation type="submission" date="2019-06" db="EMBL/GenBank/DDBJ databases">
        <title>A chromosome-scale genome assembly of the European perch, Perca fluviatilis.</title>
        <authorList>
            <person name="Roques C."/>
            <person name="Zahm M."/>
            <person name="Cabau C."/>
            <person name="Klopp C."/>
            <person name="Bouchez O."/>
            <person name="Donnadieu C."/>
            <person name="Kuhl H."/>
            <person name="Gislard M."/>
            <person name="Guendouz S."/>
            <person name="Journot L."/>
            <person name="Haffray P."/>
            <person name="Bestin A."/>
            <person name="Morvezen R."/>
            <person name="Feron R."/>
            <person name="Wen M."/>
            <person name="Jouanno E."/>
            <person name="Herpin A."/>
            <person name="Schartl M."/>
            <person name="Postlethwait J."/>
            <person name="Schaerlinger B."/>
            <person name="Chardard D."/>
            <person name="Lecocq T."/>
            <person name="Poncet C."/>
            <person name="Jaffrelo L."/>
            <person name="Lampietro C."/>
            <person name="Guiguen Y."/>
        </authorList>
    </citation>
    <scope>NUCLEOTIDE SEQUENCE [LARGE SCALE GENOMIC DNA]</scope>
    <source>
        <tissue evidence="3">Blood</tissue>
    </source>
</reference>
<feature type="domain" description="Fibronectin type-III" evidence="2">
    <location>
        <begin position="340"/>
        <end position="429"/>
    </location>
</feature>
<dbReference type="PROSITE" id="PS50853">
    <property type="entry name" value="FN3"/>
    <property type="match status" value="3"/>
</dbReference>
<dbReference type="InterPro" id="IPR036116">
    <property type="entry name" value="FN3_sf"/>
</dbReference>
<name>A0A6A5EWY7_PERFL</name>
<protein>
    <recommendedName>
        <fullName evidence="2">Fibronectin type-III domain-containing protein</fullName>
    </recommendedName>
</protein>
<dbReference type="PANTHER" id="PTHR46708:SF11">
    <property type="entry name" value="RECEPTOR-TYPE TYROSINE-PROTEIN PHOSPHATASE ETA-LIKE"/>
    <property type="match status" value="1"/>
</dbReference>
<keyword evidence="1" id="KW-0677">Repeat</keyword>
<feature type="domain" description="Fibronectin type-III" evidence="2">
    <location>
        <begin position="88"/>
        <end position="169"/>
    </location>
</feature>
<evidence type="ECO:0000256" key="1">
    <source>
        <dbReference type="ARBA" id="ARBA00022737"/>
    </source>
</evidence>
<dbReference type="Proteomes" id="UP000465112">
    <property type="component" value="Chromosome 14"/>
</dbReference>
<accession>A0A6A5EWY7</accession>